<protein>
    <submittedName>
        <fullName evidence="3">WcaI family glycosyltransferase</fullName>
    </submittedName>
</protein>
<dbReference type="InterPro" id="IPR028098">
    <property type="entry name" value="Glyco_trans_4-like_N"/>
</dbReference>
<evidence type="ECO:0000313" key="3">
    <source>
        <dbReference type="EMBL" id="MFC4233190.1"/>
    </source>
</evidence>
<name>A0ABV8Q0Z7_9BACT</name>
<dbReference type="Gene3D" id="3.40.50.2000">
    <property type="entry name" value="Glycogen Phosphorylase B"/>
    <property type="match status" value="2"/>
</dbReference>
<dbReference type="NCBIfam" id="NF007640">
    <property type="entry name" value="PRK10307.1"/>
    <property type="match status" value="1"/>
</dbReference>
<gene>
    <name evidence="3" type="ORF">ACFOW1_14915</name>
</gene>
<sequence length="415" mass="46229">MTAKKILLISYNYAPELTGIGKYNAELCEYLASVGHQVTVITAYPYYPNWQVLEGYQNRWYQKECLNEVELIRCPFYIPKHPTGLKRILQDSSFYISSLVVVLWQIICDKRYDIVITPSPSFLCGFHGLFLTSWRRLTKFVYHIQDLQIDAAIDLQMIKQAWLQQILIGIERYILNHATRVSTISTGMQQKILAKKTKLTDVLLFPNWVDNTRIFKTLVDTSIIAGLGIPLDKKLFFYSGAIGEKQGLEMILNIAPSMAHRSPEVVFVISGTGPYREKLQQAVIDAAIPNILFIDLQPIPIFNQLLNHAYGHLVIQKESAGDLLLPSKLTNILAVGGLSIVTAVKGTTLYDVIDAHQMGILVPPENAAAFEAAIVACANGSDGMAESLSKNAAAYAAQYLDKARIIDGFMAQIAS</sequence>
<feature type="domain" description="Glycosyltransferase subfamily 4-like N-terminal" evidence="2">
    <location>
        <begin position="18"/>
        <end position="208"/>
    </location>
</feature>
<dbReference type="Pfam" id="PF00534">
    <property type="entry name" value="Glycos_transf_1"/>
    <property type="match status" value="1"/>
</dbReference>
<dbReference type="SUPFAM" id="SSF53756">
    <property type="entry name" value="UDP-Glycosyltransferase/glycogen phosphorylase"/>
    <property type="match status" value="1"/>
</dbReference>
<feature type="domain" description="Glycosyl transferase family 1" evidence="1">
    <location>
        <begin position="223"/>
        <end position="392"/>
    </location>
</feature>
<dbReference type="EMBL" id="JBHSDC010000029">
    <property type="protein sequence ID" value="MFC4233190.1"/>
    <property type="molecule type" value="Genomic_DNA"/>
</dbReference>
<dbReference type="InterPro" id="IPR001296">
    <property type="entry name" value="Glyco_trans_1"/>
</dbReference>
<dbReference type="CDD" id="cd03794">
    <property type="entry name" value="GT4_WbuB-like"/>
    <property type="match status" value="1"/>
</dbReference>
<dbReference type="InterPro" id="IPR050194">
    <property type="entry name" value="Glycosyltransferase_grp1"/>
</dbReference>
<dbReference type="Pfam" id="PF13579">
    <property type="entry name" value="Glyco_trans_4_4"/>
    <property type="match status" value="1"/>
</dbReference>
<dbReference type="RefSeq" id="WP_379015370.1">
    <property type="nucleotide sequence ID" value="NZ_JBHSDC010000029.1"/>
</dbReference>
<reference evidence="4" key="1">
    <citation type="journal article" date="2019" name="Int. J. Syst. Evol. Microbiol.">
        <title>The Global Catalogue of Microorganisms (GCM) 10K type strain sequencing project: providing services to taxonomists for standard genome sequencing and annotation.</title>
        <authorList>
            <consortium name="The Broad Institute Genomics Platform"/>
            <consortium name="The Broad Institute Genome Sequencing Center for Infectious Disease"/>
            <person name="Wu L."/>
            <person name="Ma J."/>
        </authorList>
    </citation>
    <scope>NUCLEOTIDE SEQUENCE [LARGE SCALE GENOMIC DNA]</scope>
    <source>
        <strain evidence="4">CECT 8010</strain>
    </source>
</reference>
<organism evidence="3 4">
    <name type="scientific">Parasediminibacterium paludis</name>
    <dbReference type="NCBI Taxonomy" id="908966"/>
    <lineage>
        <taxon>Bacteria</taxon>
        <taxon>Pseudomonadati</taxon>
        <taxon>Bacteroidota</taxon>
        <taxon>Chitinophagia</taxon>
        <taxon>Chitinophagales</taxon>
        <taxon>Chitinophagaceae</taxon>
        <taxon>Parasediminibacterium</taxon>
    </lineage>
</organism>
<dbReference type="PANTHER" id="PTHR45947:SF3">
    <property type="entry name" value="SULFOQUINOVOSYL TRANSFERASE SQD2"/>
    <property type="match status" value="1"/>
</dbReference>
<dbReference type="Proteomes" id="UP001595906">
    <property type="component" value="Unassembled WGS sequence"/>
</dbReference>
<accession>A0ABV8Q0Z7</accession>
<evidence type="ECO:0000259" key="2">
    <source>
        <dbReference type="Pfam" id="PF13579"/>
    </source>
</evidence>
<dbReference type="PANTHER" id="PTHR45947">
    <property type="entry name" value="SULFOQUINOVOSYL TRANSFERASE SQD2"/>
    <property type="match status" value="1"/>
</dbReference>
<evidence type="ECO:0000313" key="4">
    <source>
        <dbReference type="Proteomes" id="UP001595906"/>
    </source>
</evidence>
<comment type="caution">
    <text evidence="3">The sequence shown here is derived from an EMBL/GenBank/DDBJ whole genome shotgun (WGS) entry which is preliminary data.</text>
</comment>
<keyword evidence="4" id="KW-1185">Reference proteome</keyword>
<proteinExistence type="predicted"/>
<evidence type="ECO:0000259" key="1">
    <source>
        <dbReference type="Pfam" id="PF00534"/>
    </source>
</evidence>